<gene>
    <name evidence="2" type="ORF">ACFO60_20275</name>
</gene>
<feature type="domain" description="UspA" evidence="1">
    <location>
        <begin position="10"/>
        <end position="75"/>
    </location>
</feature>
<evidence type="ECO:0000259" key="1">
    <source>
        <dbReference type="Pfam" id="PF00582"/>
    </source>
</evidence>
<reference evidence="3" key="1">
    <citation type="journal article" date="2019" name="Int. J. Syst. Evol. Microbiol.">
        <title>The Global Catalogue of Microorganisms (GCM) 10K type strain sequencing project: providing services to taxonomists for standard genome sequencing and annotation.</title>
        <authorList>
            <consortium name="The Broad Institute Genomics Platform"/>
            <consortium name="The Broad Institute Genome Sequencing Center for Infectious Disease"/>
            <person name="Wu L."/>
            <person name="Ma J."/>
        </authorList>
    </citation>
    <scope>NUCLEOTIDE SEQUENCE [LARGE SCALE GENOMIC DNA]</scope>
    <source>
        <strain evidence="3">CGMCC 4.7132</strain>
    </source>
</reference>
<proteinExistence type="predicted"/>
<sequence length="76" mass="7937">MASDPHERNAVWSRSHVVLIEDVIHGHPGKAPVEASADADLVVIGARPGLRAVFGLDATTDTVIDHALAPVAVARP</sequence>
<dbReference type="Gene3D" id="3.40.50.620">
    <property type="entry name" value="HUPs"/>
    <property type="match status" value="1"/>
</dbReference>
<accession>A0ABV9CLB7</accession>
<evidence type="ECO:0000313" key="3">
    <source>
        <dbReference type="Proteomes" id="UP001596004"/>
    </source>
</evidence>
<dbReference type="EMBL" id="JBHSFP010000013">
    <property type="protein sequence ID" value="MFC4533115.1"/>
    <property type="molecule type" value="Genomic_DNA"/>
</dbReference>
<name>A0ABV9CLB7_9ACTN</name>
<dbReference type="SUPFAM" id="SSF52402">
    <property type="entry name" value="Adenine nucleotide alpha hydrolases-like"/>
    <property type="match status" value="1"/>
</dbReference>
<evidence type="ECO:0000313" key="2">
    <source>
        <dbReference type="EMBL" id="MFC4533115.1"/>
    </source>
</evidence>
<dbReference type="Pfam" id="PF00582">
    <property type="entry name" value="Usp"/>
    <property type="match status" value="1"/>
</dbReference>
<keyword evidence="3" id="KW-1185">Reference proteome</keyword>
<comment type="caution">
    <text evidence="2">The sequence shown here is derived from an EMBL/GenBank/DDBJ whole genome shotgun (WGS) entry which is preliminary data.</text>
</comment>
<organism evidence="2 3">
    <name type="scientific">Sphaerisporangium dianthi</name>
    <dbReference type="NCBI Taxonomy" id="1436120"/>
    <lineage>
        <taxon>Bacteria</taxon>
        <taxon>Bacillati</taxon>
        <taxon>Actinomycetota</taxon>
        <taxon>Actinomycetes</taxon>
        <taxon>Streptosporangiales</taxon>
        <taxon>Streptosporangiaceae</taxon>
        <taxon>Sphaerisporangium</taxon>
    </lineage>
</organism>
<dbReference type="RefSeq" id="WP_380842344.1">
    <property type="nucleotide sequence ID" value="NZ_JBHSFP010000013.1"/>
</dbReference>
<dbReference type="Proteomes" id="UP001596004">
    <property type="component" value="Unassembled WGS sequence"/>
</dbReference>
<dbReference type="InterPro" id="IPR006016">
    <property type="entry name" value="UspA"/>
</dbReference>
<dbReference type="InterPro" id="IPR014729">
    <property type="entry name" value="Rossmann-like_a/b/a_fold"/>
</dbReference>
<protein>
    <submittedName>
        <fullName evidence="2">Universal stress protein</fullName>
    </submittedName>
</protein>